<dbReference type="PANTHER" id="PTHR43847:SF1">
    <property type="entry name" value="BLL3993 PROTEIN"/>
    <property type="match status" value="1"/>
</dbReference>
<feature type="transmembrane region" description="Helical" evidence="5">
    <location>
        <begin position="73"/>
        <end position="93"/>
    </location>
</feature>
<feature type="transmembrane region" description="Helical" evidence="5">
    <location>
        <begin position="46"/>
        <end position="67"/>
    </location>
</feature>
<gene>
    <name evidence="6" type="ORF">SAMN06264849_109103</name>
</gene>
<keyword evidence="7" id="KW-1185">Reference proteome</keyword>
<dbReference type="InterPro" id="IPR052527">
    <property type="entry name" value="Metal_cation-efflux_comp"/>
</dbReference>
<evidence type="ECO:0000256" key="3">
    <source>
        <dbReference type="ARBA" id="ARBA00022989"/>
    </source>
</evidence>
<evidence type="ECO:0000256" key="2">
    <source>
        <dbReference type="ARBA" id="ARBA00022692"/>
    </source>
</evidence>
<keyword evidence="3 5" id="KW-1133">Transmembrane helix</keyword>
<accession>A0A521EJ69</accession>
<keyword evidence="6" id="KW-0808">Transferase</keyword>
<protein>
    <submittedName>
        <fullName evidence="6">Methyltransferase</fullName>
    </submittedName>
</protein>
<evidence type="ECO:0000256" key="4">
    <source>
        <dbReference type="ARBA" id="ARBA00023136"/>
    </source>
</evidence>
<dbReference type="Proteomes" id="UP000315636">
    <property type="component" value="Unassembled WGS sequence"/>
</dbReference>
<dbReference type="Pfam" id="PF04140">
    <property type="entry name" value="ICMT"/>
    <property type="match status" value="1"/>
</dbReference>
<keyword evidence="2 5" id="KW-0812">Transmembrane</keyword>
<keyword evidence="4 5" id="KW-0472">Membrane</keyword>
<name>A0A521EJ69_9BACL</name>
<dbReference type="InterPro" id="IPR007269">
    <property type="entry name" value="ICMT_MeTrfase"/>
</dbReference>
<organism evidence="6 7">
    <name type="scientific">Melghirimyces algeriensis</name>
    <dbReference type="NCBI Taxonomy" id="910412"/>
    <lineage>
        <taxon>Bacteria</taxon>
        <taxon>Bacillati</taxon>
        <taxon>Bacillota</taxon>
        <taxon>Bacilli</taxon>
        <taxon>Bacillales</taxon>
        <taxon>Thermoactinomycetaceae</taxon>
        <taxon>Melghirimyces</taxon>
    </lineage>
</organism>
<dbReference type="EMBL" id="FXTI01000009">
    <property type="protein sequence ID" value="SMO83954.1"/>
    <property type="molecule type" value="Genomic_DNA"/>
</dbReference>
<dbReference type="RefSeq" id="WP_342778398.1">
    <property type="nucleotide sequence ID" value="NZ_FXTI01000009.1"/>
</dbReference>
<evidence type="ECO:0000256" key="1">
    <source>
        <dbReference type="ARBA" id="ARBA00004141"/>
    </source>
</evidence>
<feature type="transmembrane region" description="Helical" evidence="5">
    <location>
        <begin position="125"/>
        <end position="158"/>
    </location>
</feature>
<evidence type="ECO:0000313" key="7">
    <source>
        <dbReference type="Proteomes" id="UP000315636"/>
    </source>
</evidence>
<dbReference type="Gene3D" id="1.20.120.1630">
    <property type="match status" value="1"/>
</dbReference>
<dbReference type="PANTHER" id="PTHR43847">
    <property type="entry name" value="BLL3993 PROTEIN"/>
    <property type="match status" value="1"/>
</dbReference>
<comment type="subcellular location">
    <subcellularLocation>
        <location evidence="1">Membrane</location>
        <topology evidence="1">Multi-pass membrane protein</topology>
    </subcellularLocation>
</comment>
<evidence type="ECO:0000256" key="5">
    <source>
        <dbReference type="SAM" id="Phobius"/>
    </source>
</evidence>
<sequence>MLEMNDWFVVVMIGVILQRGMELSIAKKHTEWIRSRGGYEEGRGHYPLLVIIHLFLFIGLFVEVTIFRVTPPFWWPVPFLVFLIAQGFRIWCIRSLGPYWNTRIMVIPGHQPVVRGPYRFLRHPNYWVVITEILTLPVMFGAYVTATITSLFNLWVLFKVRIPTEEKALATAMLYGKETGSLEGDET</sequence>
<dbReference type="GO" id="GO:0004671">
    <property type="term" value="F:protein C-terminal S-isoprenylcysteine carboxyl O-methyltransferase activity"/>
    <property type="evidence" value="ECO:0007669"/>
    <property type="project" value="InterPro"/>
</dbReference>
<reference evidence="6 7" key="1">
    <citation type="submission" date="2017-05" db="EMBL/GenBank/DDBJ databases">
        <authorList>
            <person name="Varghese N."/>
            <person name="Submissions S."/>
        </authorList>
    </citation>
    <scope>NUCLEOTIDE SEQUENCE [LARGE SCALE GENOMIC DNA]</scope>
    <source>
        <strain evidence="6 7">DSM 45474</strain>
    </source>
</reference>
<dbReference type="GO" id="GO:0016020">
    <property type="term" value="C:membrane"/>
    <property type="evidence" value="ECO:0007669"/>
    <property type="project" value="UniProtKB-SubCell"/>
</dbReference>
<proteinExistence type="predicted"/>
<evidence type="ECO:0000313" key="6">
    <source>
        <dbReference type="EMBL" id="SMO83954.1"/>
    </source>
</evidence>
<dbReference type="AlphaFoldDB" id="A0A521EJ69"/>
<keyword evidence="6" id="KW-0489">Methyltransferase</keyword>
<dbReference type="GO" id="GO:0032259">
    <property type="term" value="P:methylation"/>
    <property type="evidence" value="ECO:0007669"/>
    <property type="project" value="UniProtKB-KW"/>
</dbReference>